<evidence type="ECO:0000256" key="1">
    <source>
        <dbReference type="SAM" id="MobiDB-lite"/>
    </source>
</evidence>
<protein>
    <submittedName>
        <fullName evidence="2">Uncharacterized protein</fullName>
    </submittedName>
</protein>
<sequence>MKLFLTRFSTRLVSLVEQLRMIQEAELVRVPVVEHREEESESESHEVSVASSECHMSSEQNPELASDRDSPVGLLECGVGNLNAAGLLVSNACALSSSSAVLGDAGAALALVLGSVPGGVRKVKSMNCLVEVLASPKQRHTVVAARSRKGRGRPTKFCALVDVGSDIVNASLTDFDIQGRWIPKGWACGMVSVYTTTQLVNQTI</sequence>
<feature type="compositionally biased region" description="Polar residues" evidence="1">
    <location>
        <begin position="54"/>
        <end position="63"/>
    </location>
</feature>
<organism evidence="2 3">
    <name type="scientific">Hibiscus sabdariffa</name>
    <name type="common">roselle</name>
    <dbReference type="NCBI Taxonomy" id="183260"/>
    <lineage>
        <taxon>Eukaryota</taxon>
        <taxon>Viridiplantae</taxon>
        <taxon>Streptophyta</taxon>
        <taxon>Embryophyta</taxon>
        <taxon>Tracheophyta</taxon>
        <taxon>Spermatophyta</taxon>
        <taxon>Magnoliopsida</taxon>
        <taxon>eudicotyledons</taxon>
        <taxon>Gunneridae</taxon>
        <taxon>Pentapetalae</taxon>
        <taxon>rosids</taxon>
        <taxon>malvids</taxon>
        <taxon>Malvales</taxon>
        <taxon>Malvaceae</taxon>
        <taxon>Malvoideae</taxon>
        <taxon>Hibiscus</taxon>
    </lineage>
</organism>
<comment type="caution">
    <text evidence="2">The sequence shown here is derived from an EMBL/GenBank/DDBJ whole genome shotgun (WGS) entry which is preliminary data.</text>
</comment>
<feature type="region of interest" description="Disordered" evidence="1">
    <location>
        <begin position="34"/>
        <end position="68"/>
    </location>
</feature>
<proteinExistence type="predicted"/>
<name>A0ABR2FN20_9ROSI</name>
<reference evidence="2 3" key="1">
    <citation type="journal article" date="2024" name="G3 (Bethesda)">
        <title>Genome assembly of Hibiscus sabdariffa L. provides insights into metabolisms of medicinal natural products.</title>
        <authorList>
            <person name="Kim T."/>
        </authorList>
    </citation>
    <scope>NUCLEOTIDE SEQUENCE [LARGE SCALE GENOMIC DNA]</scope>
    <source>
        <strain evidence="2">TK-2024</strain>
        <tissue evidence="2">Old leaves</tissue>
    </source>
</reference>
<gene>
    <name evidence="2" type="ORF">V6N12_067779</name>
</gene>
<evidence type="ECO:0000313" key="2">
    <source>
        <dbReference type="EMBL" id="KAK8583509.1"/>
    </source>
</evidence>
<evidence type="ECO:0000313" key="3">
    <source>
        <dbReference type="Proteomes" id="UP001472677"/>
    </source>
</evidence>
<accession>A0ABR2FN20</accession>
<dbReference type="Proteomes" id="UP001472677">
    <property type="component" value="Unassembled WGS sequence"/>
</dbReference>
<dbReference type="EMBL" id="JBBPBM010000005">
    <property type="protein sequence ID" value="KAK8583509.1"/>
    <property type="molecule type" value="Genomic_DNA"/>
</dbReference>
<feature type="compositionally biased region" description="Basic and acidic residues" evidence="1">
    <location>
        <begin position="34"/>
        <end position="46"/>
    </location>
</feature>
<keyword evidence="3" id="KW-1185">Reference proteome</keyword>